<evidence type="ECO:0000313" key="2">
    <source>
        <dbReference type="Proteomes" id="UP000298058"/>
    </source>
</evidence>
<protein>
    <submittedName>
        <fullName evidence="1">Uncharacterized protein</fullName>
    </submittedName>
</protein>
<keyword evidence="2" id="KW-1185">Reference proteome</keyword>
<proteinExistence type="predicted"/>
<dbReference type="EMBL" id="RQHW01000042">
    <property type="protein sequence ID" value="TGN18943.1"/>
    <property type="molecule type" value="Genomic_DNA"/>
</dbReference>
<dbReference type="RefSeq" id="WP_135760627.1">
    <property type="nucleotide sequence ID" value="NZ_RQHW01000042.1"/>
</dbReference>
<organism evidence="1 2">
    <name type="scientific">Leptospira idonii</name>
    <dbReference type="NCBI Taxonomy" id="1193500"/>
    <lineage>
        <taxon>Bacteria</taxon>
        <taxon>Pseudomonadati</taxon>
        <taxon>Spirochaetota</taxon>
        <taxon>Spirochaetia</taxon>
        <taxon>Leptospirales</taxon>
        <taxon>Leptospiraceae</taxon>
        <taxon>Leptospira</taxon>
    </lineage>
</organism>
<sequence length="202" mass="23894">MNRKIVSFFFVFFFFSRCSVYYLGDSPRPVLTGKIDKEVSYELVGWDGKENKDESAVFLEALHRSQRFKKISSYIKSDSEMKIQIILDSSSRNKLFFGEDPRPVSLMVEEKPGTYSLFLINRILAVQTALIIPILQKSDDQIMFRVWKKNRISGEYSYRMDSLQVFGWVSLLVRWNDDRKKMETYYTNLVYRFLEDSQGVFE</sequence>
<accession>A0A4R9LXB4</accession>
<dbReference type="OrthoDB" id="339340at2"/>
<dbReference type="Proteomes" id="UP000298058">
    <property type="component" value="Unassembled WGS sequence"/>
</dbReference>
<evidence type="ECO:0000313" key="1">
    <source>
        <dbReference type="EMBL" id="TGN18943.1"/>
    </source>
</evidence>
<dbReference type="AlphaFoldDB" id="A0A4R9LXB4"/>
<comment type="caution">
    <text evidence="1">The sequence shown here is derived from an EMBL/GenBank/DDBJ whole genome shotgun (WGS) entry which is preliminary data.</text>
</comment>
<gene>
    <name evidence="1" type="ORF">EHS15_11030</name>
</gene>
<name>A0A4R9LXB4_9LEPT</name>
<reference evidence="1" key="1">
    <citation type="journal article" date="2019" name="PLoS Negl. Trop. Dis.">
        <title>Revisiting the worldwide diversity of Leptospira species in the environment.</title>
        <authorList>
            <person name="Vincent A.T."/>
            <person name="Schiettekatte O."/>
            <person name="Bourhy P."/>
            <person name="Veyrier F.J."/>
            <person name="Picardeau M."/>
        </authorList>
    </citation>
    <scope>NUCLEOTIDE SEQUENCE [LARGE SCALE GENOMIC DNA]</scope>
    <source>
        <strain evidence="1">201300427</strain>
    </source>
</reference>